<comment type="catalytic activity">
    <reaction evidence="9">
        <text>N-terminal L-prolyl-L-prolyl-L-lysyl-[protein] + 2 S-adenosyl-L-methionine = N-terminal N,N-dimethyl-L-prolyl-L-prolyl-L-lysyl-[protein] + 2 S-adenosyl-L-homocysteine + 2 H(+)</text>
        <dbReference type="Rhea" id="RHEA:54736"/>
        <dbReference type="Rhea" id="RHEA-COMP:13787"/>
        <dbReference type="Rhea" id="RHEA-COMP:13974"/>
        <dbReference type="ChEBI" id="CHEBI:15378"/>
        <dbReference type="ChEBI" id="CHEBI:57856"/>
        <dbReference type="ChEBI" id="CHEBI:59789"/>
        <dbReference type="ChEBI" id="CHEBI:138059"/>
        <dbReference type="ChEBI" id="CHEBI:138318"/>
        <dbReference type="EC" id="2.1.1.244"/>
    </reaction>
</comment>
<evidence type="ECO:0000313" key="13">
    <source>
        <dbReference type="Proteomes" id="UP000822688"/>
    </source>
</evidence>
<evidence type="ECO:0000256" key="11">
    <source>
        <dbReference type="ARBA" id="ARBA00060050"/>
    </source>
</evidence>
<keyword evidence="2" id="KW-0489">Methyltransferase</keyword>
<evidence type="ECO:0000256" key="4">
    <source>
        <dbReference type="ARBA" id="ARBA00022691"/>
    </source>
</evidence>
<keyword evidence="13" id="KW-1185">Reference proteome</keyword>
<comment type="catalytic activity">
    <reaction evidence="8">
        <text>N-terminal L-seryl-L-prolyl-L-lysyl-[protein] + 3 S-adenosyl-L-methionine = N-terminal N,N,N-trimethyl-L-seryl-L-prolyl-L-lysyl-[protein] + 3 S-adenosyl-L-homocysteine + 3 H(+)</text>
        <dbReference type="Rhea" id="RHEA:54724"/>
        <dbReference type="Rhea" id="RHEA-COMP:13789"/>
        <dbReference type="Rhea" id="RHEA-COMP:13973"/>
        <dbReference type="ChEBI" id="CHEBI:15378"/>
        <dbReference type="ChEBI" id="CHEBI:57856"/>
        <dbReference type="ChEBI" id="CHEBI:59789"/>
        <dbReference type="ChEBI" id="CHEBI:138061"/>
        <dbReference type="ChEBI" id="CHEBI:138317"/>
        <dbReference type="EC" id="2.1.1.244"/>
    </reaction>
</comment>
<dbReference type="Pfam" id="PF05891">
    <property type="entry name" value="Methyltransf_PK"/>
    <property type="match status" value="1"/>
</dbReference>
<evidence type="ECO:0000256" key="8">
    <source>
        <dbReference type="ARBA" id="ARBA00047306"/>
    </source>
</evidence>
<sequence>MRACSLGGSFCALDLRLRTGRVGEAVAVRVNCSVSLEMDEGGLDTEGKMYASRKQMWEEEAGEDAAGNPKNALKKQEWYHKGVSYWEGVEASVDGVLGGYGNVNDRDVIDSTAFLAEIFKECPPSKSSSLVALDCGAGVGRVTKNFLLHHFHEVDLVEPVRHFLEKAHADLGGITEGNRAVNFFCTPLQEFTPEAGRYDVIWVQWCIGHLTDHDFLEFFKRARVGLKPGGFFVLKENIAKNGFVVDKEDTSVTRSDAYFRDLFKQTGFHLYKTKLQKGFPKDLFAVRMYAVTPEPRIALTVGPEPGRAKRRPNQPRRI</sequence>
<name>A0A8T0GAT0_CERPU</name>
<dbReference type="EMBL" id="CM026432">
    <property type="protein sequence ID" value="KAG0556283.1"/>
    <property type="molecule type" value="Genomic_DNA"/>
</dbReference>
<dbReference type="Proteomes" id="UP000822688">
    <property type="component" value="Chromosome 11"/>
</dbReference>
<dbReference type="CDD" id="cd02440">
    <property type="entry name" value="AdoMet_MTases"/>
    <property type="match status" value="1"/>
</dbReference>
<dbReference type="SUPFAM" id="SSF53335">
    <property type="entry name" value="S-adenosyl-L-methionine-dependent methyltransferases"/>
    <property type="match status" value="1"/>
</dbReference>
<dbReference type="PANTHER" id="PTHR12753:SF0">
    <property type="entry name" value="ALPHA N-TERMINAL PROTEIN METHYLTRANSFERASE 1"/>
    <property type="match status" value="1"/>
</dbReference>
<proteinExistence type="inferred from homology"/>
<evidence type="ECO:0000256" key="7">
    <source>
        <dbReference type="ARBA" id="ARBA00043129"/>
    </source>
</evidence>
<reference evidence="12 13" key="1">
    <citation type="submission" date="2020-06" db="EMBL/GenBank/DDBJ databases">
        <title>WGS assembly of Ceratodon purpureus strain R40.</title>
        <authorList>
            <person name="Carey S.B."/>
            <person name="Jenkins J."/>
            <person name="Shu S."/>
            <person name="Lovell J.T."/>
            <person name="Sreedasyam A."/>
            <person name="Maumus F."/>
            <person name="Tiley G.P."/>
            <person name="Fernandez-Pozo N."/>
            <person name="Barry K."/>
            <person name="Chen C."/>
            <person name="Wang M."/>
            <person name="Lipzen A."/>
            <person name="Daum C."/>
            <person name="Saski C.A."/>
            <person name="Payton A.C."/>
            <person name="Mcbreen J.C."/>
            <person name="Conrad R.E."/>
            <person name="Kollar L.M."/>
            <person name="Olsson S."/>
            <person name="Huttunen S."/>
            <person name="Landis J.B."/>
            <person name="Wickett N.J."/>
            <person name="Johnson M.G."/>
            <person name="Rensing S.A."/>
            <person name="Grimwood J."/>
            <person name="Schmutz J."/>
            <person name="Mcdaniel S.F."/>
        </authorList>
    </citation>
    <scope>NUCLEOTIDE SEQUENCE [LARGE SCALE GENOMIC DNA]</scope>
    <source>
        <strain evidence="12 13">R40</strain>
    </source>
</reference>
<evidence type="ECO:0000256" key="3">
    <source>
        <dbReference type="ARBA" id="ARBA00022679"/>
    </source>
</evidence>
<evidence type="ECO:0000256" key="10">
    <source>
        <dbReference type="ARBA" id="ARBA00048167"/>
    </source>
</evidence>
<dbReference type="GO" id="GO:0071885">
    <property type="term" value="F:N-terminal protein N-methyltransferase activity"/>
    <property type="evidence" value="ECO:0007669"/>
    <property type="project" value="UniProtKB-EC"/>
</dbReference>
<dbReference type="GO" id="GO:0005737">
    <property type="term" value="C:cytoplasm"/>
    <property type="evidence" value="ECO:0007669"/>
    <property type="project" value="TreeGrafter"/>
</dbReference>
<comment type="caution">
    <text evidence="12">The sequence shown here is derived from an EMBL/GenBank/DDBJ whole genome shotgun (WGS) entry which is preliminary data.</text>
</comment>
<comment type="catalytic activity">
    <reaction evidence="10">
        <text>N-terminal L-alanyl-L-prolyl-L-lysyl-[protein] + 3 S-adenosyl-L-methionine = N-terminal N,N,N-trimethyl-L-alanyl-L-prolyl-L-lysyl-[protein] + 3 S-adenosyl-L-homocysteine + 3 H(+)</text>
        <dbReference type="Rhea" id="RHEA:54712"/>
        <dbReference type="Rhea" id="RHEA-COMP:13785"/>
        <dbReference type="Rhea" id="RHEA-COMP:13971"/>
        <dbReference type="ChEBI" id="CHEBI:15378"/>
        <dbReference type="ChEBI" id="CHEBI:57856"/>
        <dbReference type="ChEBI" id="CHEBI:59789"/>
        <dbReference type="ChEBI" id="CHEBI:138057"/>
        <dbReference type="ChEBI" id="CHEBI:138315"/>
        <dbReference type="EC" id="2.1.1.244"/>
    </reaction>
</comment>
<dbReference type="InterPro" id="IPR029063">
    <property type="entry name" value="SAM-dependent_MTases_sf"/>
</dbReference>
<dbReference type="EC" id="2.1.1.244" evidence="5"/>
<accession>A0A8T0GAT0</accession>
<dbReference type="AlphaFoldDB" id="A0A8T0GAT0"/>
<dbReference type="FunFam" id="3.40.50.150:FF:000025">
    <property type="entry name" value="N-terminal Xaa-Pro-Lys N-methyltransferase 1"/>
    <property type="match status" value="1"/>
</dbReference>
<gene>
    <name evidence="12" type="ORF">KC19_11G040500</name>
</gene>
<dbReference type="OrthoDB" id="1298661at2759"/>
<protein>
    <recommendedName>
        <fullName evidence="6">Alpha N-terminal protein methyltransferase 1</fullName>
        <ecNumber evidence="5">2.1.1.244</ecNumber>
    </recommendedName>
    <alternativeName>
        <fullName evidence="7">X-Pro-Lys N-terminal protein methyltransferase 1</fullName>
    </alternativeName>
</protein>
<evidence type="ECO:0000313" key="12">
    <source>
        <dbReference type="EMBL" id="KAG0556283.1"/>
    </source>
</evidence>
<dbReference type="GO" id="GO:0032259">
    <property type="term" value="P:methylation"/>
    <property type="evidence" value="ECO:0007669"/>
    <property type="project" value="UniProtKB-KW"/>
</dbReference>
<evidence type="ECO:0000256" key="2">
    <source>
        <dbReference type="ARBA" id="ARBA00022603"/>
    </source>
</evidence>
<evidence type="ECO:0000256" key="5">
    <source>
        <dbReference type="ARBA" id="ARBA00039112"/>
    </source>
</evidence>
<comment type="similarity">
    <text evidence="1">Belongs to the methyltransferase superfamily. NTM1 family.</text>
</comment>
<dbReference type="PANTHER" id="PTHR12753">
    <property type="entry name" value="AD-003 - RELATED"/>
    <property type="match status" value="1"/>
</dbReference>
<dbReference type="InterPro" id="IPR008576">
    <property type="entry name" value="MeTrfase_NTM1"/>
</dbReference>
<comment type="function">
    <text evidence="11">Alpha-N-methyltransferase that methylates the N-terminus of target proteins containing the N-terminal motif [Ala/Pro/Ser]-Pro-Lys when the initiator Met is cleaved. Specifically catalyzes mono-, di- or tri-methylation of exposed alpha-amino group of Ala or Ser residue in the [Ala/Ser]-Pro-Lys motif and mono- or di-methylation of Pro in the Pro-Pro-Lys motif.</text>
</comment>
<keyword evidence="4" id="KW-0949">S-adenosyl-L-methionine</keyword>
<evidence type="ECO:0000256" key="6">
    <source>
        <dbReference type="ARBA" id="ARBA00039449"/>
    </source>
</evidence>
<keyword evidence="3" id="KW-0808">Transferase</keyword>
<dbReference type="Gene3D" id="3.40.50.150">
    <property type="entry name" value="Vaccinia Virus protein VP39"/>
    <property type="match status" value="1"/>
</dbReference>
<evidence type="ECO:0000256" key="9">
    <source>
        <dbReference type="ARBA" id="ARBA00047885"/>
    </source>
</evidence>
<organism evidence="12 13">
    <name type="scientific">Ceratodon purpureus</name>
    <name type="common">Fire moss</name>
    <name type="synonym">Dicranum purpureum</name>
    <dbReference type="NCBI Taxonomy" id="3225"/>
    <lineage>
        <taxon>Eukaryota</taxon>
        <taxon>Viridiplantae</taxon>
        <taxon>Streptophyta</taxon>
        <taxon>Embryophyta</taxon>
        <taxon>Bryophyta</taxon>
        <taxon>Bryophytina</taxon>
        <taxon>Bryopsida</taxon>
        <taxon>Dicranidae</taxon>
        <taxon>Pseudoditrichales</taxon>
        <taxon>Ditrichaceae</taxon>
        <taxon>Ceratodon</taxon>
    </lineage>
</organism>
<evidence type="ECO:0000256" key="1">
    <source>
        <dbReference type="ARBA" id="ARBA00009059"/>
    </source>
</evidence>